<name>A0A8S1HKN9_9PELO</name>
<evidence type="ECO:0000256" key="1">
    <source>
        <dbReference type="ARBA" id="ARBA00007491"/>
    </source>
</evidence>
<dbReference type="OrthoDB" id="7887808at2759"/>
<keyword evidence="3" id="KW-1185">Reference proteome</keyword>
<proteinExistence type="inferred from homology"/>
<evidence type="ECO:0000313" key="2">
    <source>
        <dbReference type="EMBL" id="CAD6195018.1"/>
    </source>
</evidence>
<dbReference type="PANTHER" id="PTHR12373">
    <property type="entry name" value="ENHANCER OF RUDIMENTARY ERH"/>
    <property type="match status" value="1"/>
</dbReference>
<dbReference type="PANTHER" id="PTHR12373:SF0">
    <property type="entry name" value="ENHANCER OF RUDIMENTARY HOMOLOG"/>
    <property type="match status" value="1"/>
</dbReference>
<evidence type="ECO:0008006" key="4">
    <source>
        <dbReference type="Google" id="ProtNLM"/>
    </source>
</evidence>
<comment type="similarity">
    <text evidence="1">Belongs to the E(R) family.</text>
</comment>
<comment type="caution">
    <text evidence="2">The sequence shown here is derived from an EMBL/GenBank/DDBJ whole genome shotgun (WGS) entry which is preliminary data.</text>
</comment>
<dbReference type="AlphaFoldDB" id="A0A8S1HKN9"/>
<dbReference type="InterPro" id="IPR035912">
    <property type="entry name" value="EHR_sf"/>
</dbReference>
<organism evidence="2 3">
    <name type="scientific">Caenorhabditis auriculariae</name>
    <dbReference type="NCBI Taxonomy" id="2777116"/>
    <lineage>
        <taxon>Eukaryota</taxon>
        <taxon>Metazoa</taxon>
        <taxon>Ecdysozoa</taxon>
        <taxon>Nematoda</taxon>
        <taxon>Chromadorea</taxon>
        <taxon>Rhabditida</taxon>
        <taxon>Rhabditina</taxon>
        <taxon>Rhabditomorpha</taxon>
        <taxon>Rhabditoidea</taxon>
        <taxon>Rhabditidae</taxon>
        <taxon>Peloderinae</taxon>
        <taxon>Caenorhabditis</taxon>
    </lineage>
</organism>
<dbReference type="Proteomes" id="UP000835052">
    <property type="component" value="Unassembled WGS sequence"/>
</dbReference>
<sequence length="130" mass="15260">MMEHTILLLQPIEKHDSRTWTDYNCVDDCLEGVCKVYEEFLKKTSPGSPSITYDITHLFTFIDRLNDLSVLVYDTETSLYTPHDKSWIKDRIFEFLRGHARGDQNSDDDDEEDDEDVLEVIDEFFVVNIC</sequence>
<dbReference type="SUPFAM" id="SSF143875">
    <property type="entry name" value="ERH-like"/>
    <property type="match status" value="1"/>
</dbReference>
<protein>
    <recommendedName>
        <fullName evidence="4">Enhancer of rudimentary homolog</fullName>
    </recommendedName>
</protein>
<dbReference type="Gene3D" id="3.30.2260.10">
    <property type="entry name" value="Enhancer of rudimentary"/>
    <property type="match status" value="1"/>
</dbReference>
<dbReference type="Pfam" id="PF01133">
    <property type="entry name" value="ER"/>
    <property type="match status" value="1"/>
</dbReference>
<gene>
    <name evidence="2" type="ORF">CAUJ_LOCUS10937</name>
</gene>
<dbReference type="EMBL" id="CAJGYM010000050">
    <property type="protein sequence ID" value="CAD6195018.1"/>
    <property type="molecule type" value="Genomic_DNA"/>
</dbReference>
<reference evidence="2" key="1">
    <citation type="submission" date="2020-10" db="EMBL/GenBank/DDBJ databases">
        <authorList>
            <person name="Kikuchi T."/>
        </authorList>
    </citation>
    <scope>NUCLEOTIDE SEQUENCE</scope>
    <source>
        <strain evidence="2">NKZ352</strain>
    </source>
</reference>
<dbReference type="InterPro" id="IPR000781">
    <property type="entry name" value="ERH"/>
</dbReference>
<evidence type="ECO:0000313" key="3">
    <source>
        <dbReference type="Proteomes" id="UP000835052"/>
    </source>
</evidence>
<accession>A0A8S1HKN9</accession>